<sequence length="470" mass="53662">MIFPLKSLATIILLTSLPLHALQTVLEQKGLKQRSTEQHSAEQKYDGSDITGIEQIIAQLNQQEHGTSTQQWRIDAQARINKYRKSSLAIKVIDEHGNSVTNAKVQLKQLSHDFTFGGVIKAKEFSHQAAVLPHFISQIGFNNALKYKHKGGLAKHAQPVIDWAKQHKISVRGHCLIYPGWIFMHKDAKHLQHSNDIPALRSYFENQINDYASKWDVVEWDVMNETLDNFEIPNLLGGEVKAQWFKQAKQKVKNKDARLIINENRIISAPPENIDRIESYKEEIKEVLADGGPIEAIGMQSRFRVDSITPKMVYQRLQQFNEFNLPIVATEFEIVNTPKYNFKPTNLRRAQMTEEYMQVLFSHPNVDGIIAWTTLNALTSRSSMHSKPTNEKETKGILNWDMTLPLNGKVWLYLTNKHWRTNVTTQTSSSGQIKVNAFHGNYQVTLGHGDNVTSHFIHIDKNTKAVTLTL</sequence>
<protein>
    <recommendedName>
        <fullName evidence="3">endo-1,4-beta-xylanase</fullName>
        <ecNumber evidence="3">3.2.1.8</ecNumber>
    </recommendedName>
</protein>
<evidence type="ECO:0000256" key="2">
    <source>
        <dbReference type="ARBA" id="ARBA00007495"/>
    </source>
</evidence>
<accession>A0A1Y5E721</accession>
<evidence type="ECO:0000256" key="6">
    <source>
        <dbReference type="ARBA" id="ARBA00022801"/>
    </source>
</evidence>
<feature type="domain" description="GH10" evidence="11">
    <location>
        <begin position="101"/>
        <end position="396"/>
    </location>
</feature>
<dbReference type="PANTHER" id="PTHR31490">
    <property type="entry name" value="GLYCOSYL HYDROLASE"/>
    <property type="match status" value="1"/>
</dbReference>
<keyword evidence="7" id="KW-0119">Carbohydrate metabolism</keyword>
<gene>
    <name evidence="12" type="ORF">A9Q75_16475</name>
</gene>
<dbReference type="GO" id="GO:0031176">
    <property type="term" value="F:endo-1,4-beta-xylanase activity"/>
    <property type="evidence" value="ECO:0007669"/>
    <property type="project" value="UniProtKB-EC"/>
</dbReference>
<comment type="catalytic activity">
    <reaction evidence="1">
        <text>Endohydrolysis of (1-&gt;4)-beta-D-xylosidic linkages in xylans.</text>
        <dbReference type="EC" id="3.2.1.8"/>
    </reaction>
</comment>
<evidence type="ECO:0000313" key="12">
    <source>
        <dbReference type="EMBL" id="OUR76457.1"/>
    </source>
</evidence>
<dbReference type="EMBL" id="MAAF01000102">
    <property type="protein sequence ID" value="OUR76457.1"/>
    <property type="molecule type" value="Genomic_DNA"/>
</dbReference>
<dbReference type="InterPro" id="IPR001000">
    <property type="entry name" value="GH10_dom"/>
</dbReference>
<evidence type="ECO:0000313" key="13">
    <source>
        <dbReference type="Proteomes" id="UP000243053"/>
    </source>
</evidence>
<feature type="signal peptide" evidence="10">
    <location>
        <begin position="1"/>
        <end position="21"/>
    </location>
</feature>
<dbReference type="PANTHER" id="PTHR31490:SF88">
    <property type="entry name" value="BETA-XYLANASE"/>
    <property type="match status" value="1"/>
</dbReference>
<keyword evidence="6" id="KW-0378">Hydrolase</keyword>
<keyword evidence="4" id="KW-0858">Xylan degradation</keyword>
<dbReference type="AlphaFoldDB" id="A0A1Y5E721"/>
<evidence type="ECO:0000256" key="4">
    <source>
        <dbReference type="ARBA" id="ARBA00022651"/>
    </source>
</evidence>
<dbReference type="InterPro" id="IPR044846">
    <property type="entry name" value="GH10"/>
</dbReference>
<evidence type="ECO:0000256" key="3">
    <source>
        <dbReference type="ARBA" id="ARBA00012590"/>
    </source>
</evidence>
<reference evidence="13" key="1">
    <citation type="journal article" date="2017" name="Proc. Natl. Acad. Sci. U.S.A.">
        <title>Simulation of Deepwater Horizon oil plume reveals substrate specialization within a complex community of hydrocarbon degraders.</title>
        <authorList>
            <person name="Hu P."/>
            <person name="Dubinsky E.A."/>
            <person name="Probst A.J."/>
            <person name="Wang J."/>
            <person name="Sieber C.M.K."/>
            <person name="Tom L.M."/>
            <person name="Gardinali P."/>
            <person name="Banfield J.F."/>
            <person name="Atlas R.M."/>
            <person name="Andersen G.L."/>
        </authorList>
    </citation>
    <scope>NUCLEOTIDE SEQUENCE [LARGE SCALE GENOMIC DNA]</scope>
</reference>
<evidence type="ECO:0000256" key="1">
    <source>
        <dbReference type="ARBA" id="ARBA00000681"/>
    </source>
</evidence>
<feature type="chain" id="PRO_5012983493" description="endo-1,4-beta-xylanase" evidence="10">
    <location>
        <begin position="22"/>
        <end position="470"/>
    </location>
</feature>
<dbReference type="EC" id="3.2.1.8" evidence="3"/>
<dbReference type="Proteomes" id="UP000243053">
    <property type="component" value="Unassembled WGS sequence"/>
</dbReference>
<dbReference type="GO" id="GO:0045493">
    <property type="term" value="P:xylan catabolic process"/>
    <property type="evidence" value="ECO:0007669"/>
    <property type="project" value="UniProtKB-KW"/>
</dbReference>
<evidence type="ECO:0000259" key="11">
    <source>
        <dbReference type="PROSITE" id="PS51760"/>
    </source>
</evidence>
<dbReference type="PROSITE" id="PS51760">
    <property type="entry name" value="GH10_2"/>
    <property type="match status" value="1"/>
</dbReference>
<dbReference type="InterPro" id="IPR017853">
    <property type="entry name" value="GH"/>
</dbReference>
<dbReference type="SUPFAM" id="SSF51445">
    <property type="entry name" value="(Trans)glycosidases"/>
    <property type="match status" value="1"/>
</dbReference>
<name>A0A1Y5E721_COLPS</name>
<dbReference type="SMART" id="SM00633">
    <property type="entry name" value="Glyco_10"/>
    <property type="match status" value="1"/>
</dbReference>
<evidence type="ECO:0000256" key="5">
    <source>
        <dbReference type="ARBA" id="ARBA00022729"/>
    </source>
</evidence>
<evidence type="ECO:0000256" key="10">
    <source>
        <dbReference type="SAM" id="SignalP"/>
    </source>
</evidence>
<organism evidence="12 13">
    <name type="scientific">Colwellia psychrerythraea</name>
    <name type="common">Vibrio psychroerythus</name>
    <dbReference type="NCBI Taxonomy" id="28229"/>
    <lineage>
        <taxon>Bacteria</taxon>
        <taxon>Pseudomonadati</taxon>
        <taxon>Pseudomonadota</taxon>
        <taxon>Gammaproteobacteria</taxon>
        <taxon>Alteromonadales</taxon>
        <taxon>Colwelliaceae</taxon>
        <taxon>Colwellia</taxon>
    </lineage>
</organism>
<keyword evidence="5 10" id="KW-0732">Signal</keyword>
<comment type="caution">
    <text evidence="12">The sequence shown here is derived from an EMBL/GenBank/DDBJ whole genome shotgun (WGS) entry which is preliminary data.</text>
</comment>
<comment type="similarity">
    <text evidence="2">Belongs to the glycosyl hydrolase 10 (cellulase F) family.</text>
</comment>
<dbReference type="Gene3D" id="3.20.20.80">
    <property type="entry name" value="Glycosidases"/>
    <property type="match status" value="1"/>
</dbReference>
<evidence type="ECO:0000256" key="8">
    <source>
        <dbReference type="ARBA" id="ARBA00023295"/>
    </source>
</evidence>
<keyword evidence="9" id="KW-0624">Polysaccharide degradation</keyword>
<dbReference type="Pfam" id="PF00331">
    <property type="entry name" value="Glyco_hydro_10"/>
    <property type="match status" value="1"/>
</dbReference>
<proteinExistence type="inferred from homology"/>
<evidence type="ECO:0000256" key="9">
    <source>
        <dbReference type="ARBA" id="ARBA00023326"/>
    </source>
</evidence>
<evidence type="ECO:0000256" key="7">
    <source>
        <dbReference type="ARBA" id="ARBA00023277"/>
    </source>
</evidence>
<keyword evidence="8" id="KW-0326">Glycosidase</keyword>